<dbReference type="SMART" id="SM00382">
    <property type="entry name" value="AAA"/>
    <property type="match status" value="1"/>
</dbReference>
<keyword evidence="5" id="KW-0378">Hydrolase</keyword>
<dbReference type="InterPro" id="IPR003593">
    <property type="entry name" value="AAA+_ATPase"/>
</dbReference>
<sequence>MATGIVNINNVKKTINGNTILNNLNLTIPKNSITLIDGYNGSGKSVTLKLIAKIYKPTSGKLISDGVVSYAPDQFPTSLNLTLDEYFNYLKKIYKLPTYSKMIDYMVSNFNLEQFLDFKVNNCSKGTRQKVNIIQCLVKPADIYILDEPFSGLDKDSIYFLANYLCEIKSKATIIISSHEHDINKKIITHTFNLKSNAFSKQYFNKTAEVTIIDFSNADFEKAIKTLNFSFQITKENENNRAKIIVPFSKTNITLLTLIKNNLTVYKVISKDENL</sequence>
<protein>
    <submittedName>
        <fullName evidence="5">ABC transporter ATP-binding protein</fullName>
        <ecNumber evidence="5">3.6.3.34</ecNumber>
    </submittedName>
</protein>
<proteinExistence type="predicted"/>
<evidence type="ECO:0000256" key="2">
    <source>
        <dbReference type="ARBA" id="ARBA00022741"/>
    </source>
</evidence>
<dbReference type="Gene3D" id="3.40.50.300">
    <property type="entry name" value="P-loop containing nucleotide triphosphate hydrolases"/>
    <property type="match status" value="1"/>
</dbReference>
<dbReference type="InterPro" id="IPR051782">
    <property type="entry name" value="ABC_Transporter_VariousFunc"/>
</dbReference>
<dbReference type="GO" id="GO:0005524">
    <property type="term" value="F:ATP binding"/>
    <property type="evidence" value="ECO:0007669"/>
    <property type="project" value="UniProtKB-KW"/>
</dbReference>
<evidence type="ECO:0000259" key="4">
    <source>
        <dbReference type="PROSITE" id="PS50893"/>
    </source>
</evidence>
<keyword evidence="1" id="KW-0813">Transport</keyword>
<dbReference type="EMBL" id="CAIHOM010000001">
    <property type="protein sequence ID" value="CAC6978590.1"/>
    <property type="molecule type" value="Genomic_DNA"/>
</dbReference>
<keyword evidence="2" id="KW-0547">Nucleotide-binding</keyword>
<comment type="caution">
    <text evidence="5">The sequence shown here is derived from an EMBL/GenBank/DDBJ whole genome shotgun (WGS) entry which is preliminary data.</text>
</comment>
<dbReference type="PANTHER" id="PTHR42939">
    <property type="entry name" value="ABC TRANSPORTER ATP-BINDING PROTEIN ALBC-RELATED"/>
    <property type="match status" value="1"/>
</dbReference>
<dbReference type="PROSITE" id="PS50893">
    <property type="entry name" value="ABC_TRANSPORTER_2"/>
    <property type="match status" value="1"/>
</dbReference>
<feature type="domain" description="ABC transporter" evidence="4">
    <location>
        <begin position="6"/>
        <end position="221"/>
    </location>
</feature>
<dbReference type="EC" id="3.6.3.34" evidence="5"/>
<gene>
    <name evidence="5" type="primary">fhuC</name>
    <name evidence="5" type="ORF">SAMEA4552975_00094</name>
</gene>
<dbReference type="Proteomes" id="UP000507485">
    <property type="component" value="Unassembled WGS sequence"/>
</dbReference>
<evidence type="ECO:0000256" key="1">
    <source>
        <dbReference type="ARBA" id="ARBA00022448"/>
    </source>
</evidence>
<dbReference type="GO" id="GO:0016887">
    <property type="term" value="F:ATP hydrolysis activity"/>
    <property type="evidence" value="ECO:0007669"/>
    <property type="project" value="InterPro"/>
</dbReference>
<reference evidence="5 6" key="1">
    <citation type="submission" date="2020-06" db="EMBL/GenBank/DDBJ databases">
        <authorList>
            <consortium name="Pathogen Informatics"/>
        </authorList>
    </citation>
    <scope>NUCLEOTIDE SEQUENCE [LARGE SCALE GENOMIC DNA]</scope>
    <source>
        <strain evidence="5 6">A13</strain>
    </source>
</reference>
<dbReference type="AlphaFoldDB" id="A0AAN2D546"/>
<evidence type="ECO:0000313" key="6">
    <source>
        <dbReference type="Proteomes" id="UP000507485"/>
    </source>
</evidence>
<dbReference type="InterPro" id="IPR027417">
    <property type="entry name" value="P-loop_NTPase"/>
</dbReference>
<dbReference type="PANTHER" id="PTHR42939:SF1">
    <property type="entry name" value="ABC TRANSPORTER ATP-BINDING PROTEIN ALBC-RELATED"/>
    <property type="match status" value="1"/>
</dbReference>
<evidence type="ECO:0000313" key="5">
    <source>
        <dbReference type="EMBL" id="CAC6978590.1"/>
    </source>
</evidence>
<keyword evidence="3 5" id="KW-0067">ATP-binding</keyword>
<dbReference type="Pfam" id="PF00005">
    <property type="entry name" value="ABC_tran"/>
    <property type="match status" value="1"/>
</dbReference>
<name>A0AAN2D546_STAAU</name>
<evidence type="ECO:0000256" key="3">
    <source>
        <dbReference type="ARBA" id="ARBA00022840"/>
    </source>
</evidence>
<dbReference type="SUPFAM" id="SSF52540">
    <property type="entry name" value="P-loop containing nucleoside triphosphate hydrolases"/>
    <property type="match status" value="1"/>
</dbReference>
<dbReference type="InterPro" id="IPR003439">
    <property type="entry name" value="ABC_transporter-like_ATP-bd"/>
</dbReference>
<organism evidence="5 6">
    <name type="scientific">Staphylococcus aureus</name>
    <dbReference type="NCBI Taxonomy" id="1280"/>
    <lineage>
        <taxon>Bacteria</taxon>
        <taxon>Bacillati</taxon>
        <taxon>Bacillota</taxon>
        <taxon>Bacilli</taxon>
        <taxon>Bacillales</taxon>
        <taxon>Staphylococcaceae</taxon>
        <taxon>Staphylococcus</taxon>
    </lineage>
</organism>
<dbReference type="RefSeq" id="WP_000190485.1">
    <property type="nucleotide sequence ID" value="NZ_BECT01000001.1"/>
</dbReference>
<accession>A0AAN2D546</accession>